<feature type="compositionally biased region" description="Low complexity" evidence="3">
    <location>
        <begin position="622"/>
        <end position="632"/>
    </location>
</feature>
<evidence type="ECO:0000313" key="6">
    <source>
        <dbReference type="Proteomes" id="UP000253507"/>
    </source>
</evidence>
<proteinExistence type="predicted"/>
<dbReference type="GO" id="GO:0000150">
    <property type="term" value="F:DNA strand exchange activity"/>
    <property type="evidence" value="ECO:0007669"/>
    <property type="project" value="InterPro"/>
</dbReference>
<dbReference type="InterPro" id="IPR011109">
    <property type="entry name" value="DNA_bind_recombinase_dom"/>
</dbReference>
<dbReference type="GO" id="GO:0003677">
    <property type="term" value="F:DNA binding"/>
    <property type="evidence" value="ECO:0007669"/>
    <property type="project" value="UniProtKB-KW"/>
</dbReference>
<feature type="compositionally biased region" description="Acidic residues" evidence="3">
    <location>
        <begin position="608"/>
        <end position="621"/>
    </location>
</feature>
<organism evidence="5 6">
    <name type="scientific">Streptomyces reniochalinae</name>
    <dbReference type="NCBI Taxonomy" id="2250578"/>
    <lineage>
        <taxon>Bacteria</taxon>
        <taxon>Bacillati</taxon>
        <taxon>Actinomycetota</taxon>
        <taxon>Actinomycetes</taxon>
        <taxon>Kitasatosporales</taxon>
        <taxon>Streptomycetaceae</taxon>
        <taxon>Streptomyces</taxon>
    </lineage>
</organism>
<dbReference type="Gene3D" id="3.40.50.1390">
    <property type="entry name" value="Resolvase, N-terminal catalytic domain"/>
    <property type="match status" value="1"/>
</dbReference>
<dbReference type="PANTHER" id="PTHR30461:SF2">
    <property type="entry name" value="SERINE RECOMBINASE PINE-RELATED"/>
    <property type="match status" value="1"/>
</dbReference>
<evidence type="ECO:0000256" key="1">
    <source>
        <dbReference type="ARBA" id="ARBA00023125"/>
    </source>
</evidence>
<dbReference type="InterPro" id="IPR036162">
    <property type="entry name" value="Resolvase-like_N_sf"/>
</dbReference>
<keyword evidence="1" id="KW-0238">DNA-binding</keyword>
<dbReference type="PANTHER" id="PTHR30461">
    <property type="entry name" value="DNA-INVERTASE FROM LAMBDOID PROPHAGE"/>
    <property type="match status" value="1"/>
</dbReference>
<accession>A0A367EH75</accession>
<dbReference type="PROSITE" id="PS51736">
    <property type="entry name" value="RECOMBINASES_3"/>
    <property type="match status" value="1"/>
</dbReference>
<dbReference type="Gene3D" id="3.90.1750.20">
    <property type="entry name" value="Putative Large Serine Recombinase, Chain B, Domain 2"/>
    <property type="match status" value="1"/>
</dbReference>
<dbReference type="EMBL" id="QOIM01000037">
    <property type="protein sequence ID" value="RCG16995.1"/>
    <property type="molecule type" value="Genomic_DNA"/>
</dbReference>
<dbReference type="InterPro" id="IPR050639">
    <property type="entry name" value="SSR_resolvase"/>
</dbReference>
<sequence length="632" mass="69842">MSREHADAGIPATFRAPRTATTAPTPLPPGWETAHRFIYPPASGPAANWPRAVIYARQSKLNEDGSNASPQMQKTAGEGLCQARQYNPVACFTDAGSSGWDPRTIREGFNELMEWVRARKCDVVVIFALSRLTRQGALDALEIEAEMRKHGVTLVSVQEPYLDTSDAIGIGIFAIIAGLAKQESDNKSAFILNSRDLARQAGGHLSGPPPFGMRSTKAKTPDGVAWVKLVPEDEFGYREWTEADTVRRMVDMAIGDPARDVAGKTTGQIAEWLNAEGVPAPSLRATHKGRKYSGLKHQDVEAAPPHWSITQVHRVLRDPRIAGIAADKTGSYTFEMRRDEAGNPMHVHKGIITPAKWYVLQEALGASARRTKRRGGAAMTLVTGWGFAECECEAHMTYTGEAKDSYRCSRSATARKVMGTGHRANSIKASEVDAYVTERVFARMLNLDHEDADDLTLMREVARRFAAQTDTSATANELAEYKAQLKHTEQSLKDLYEERGLYKGKDGKTAWRNAVSTMLATQARCHDEIERLEAEQTERIVLPIDEWYAAESNDPTGPGSPWSTWGIIKRREFLALWLDGITVTQPEDARTRLPVEERVTLRWAQPATEDEADDEADEELTAEAARAVAETV</sequence>
<dbReference type="Pfam" id="PF07508">
    <property type="entry name" value="Recombinase"/>
    <property type="match status" value="1"/>
</dbReference>
<dbReference type="InterPro" id="IPR006119">
    <property type="entry name" value="Resolv_N"/>
</dbReference>
<dbReference type="Proteomes" id="UP000253507">
    <property type="component" value="Unassembled WGS sequence"/>
</dbReference>
<evidence type="ECO:0000313" key="5">
    <source>
        <dbReference type="EMBL" id="RCG16995.1"/>
    </source>
</evidence>
<dbReference type="SUPFAM" id="SSF53041">
    <property type="entry name" value="Resolvase-like"/>
    <property type="match status" value="1"/>
</dbReference>
<keyword evidence="2" id="KW-0233">DNA recombination</keyword>
<evidence type="ECO:0000256" key="3">
    <source>
        <dbReference type="SAM" id="MobiDB-lite"/>
    </source>
</evidence>
<dbReference type="SMART" id="SM00857">
    <property type="entry name" value="Resolvase"/>
    <property type="match status" value="1"/>
</dbReference>
<protein>
    <submittedName>
        <fullName evidence="5">Recombinase family protein</fullName>
    </submittedName>
</protein>
<dbReference type="AlphaFoldDB" id="A0A367EH75"/>
<evidence type="ECO:0000259" key="4">
    <source>
        <dbReference type="PROSITE" id="PS51736"/>
    </source>
</evidence>
<gene>
    <name evidence="5" type="ORF">DQ392_18145</name>
</gene>
<dbReference type="OrthoDB" id="4500247at2"/>
<evidence type="ECO:0000256" key="2">
    <source>
        <dbReference type="ARBA" id="ARBA00023172"/>
    </source>
</evidence>
<feature type="compositionally biased region" description="Low complexity" evidence="3">
    <location>
        <begin position="11"/>
        <end position="24"/>
    </location>
</feature>
<name>A0A367EH75_9ACTN</name>
<feature type="region of interest" description="Disordered" evidence="3">
    <location>
        <begin position="606"/>
        <end position="632"/>
    </location>
</feature>
<keyword evidence="6" id="KW-1185">Reference proteome</keyword>
<dbReference type="Pfam" id="PF00239">
    <property type="entry name" value="Resolvase"/>
    <property type="match status" value="1"/>
</dbReference>
<feature type="domain" description="Resolvase/invertase-type recombinase catalytic" evidence="4">
    <location>
        <begin position="51"/>
        <end position="202"/>
    </location>
</feature>
<dbReference type="CDD" id="cd00338">
    <property type="entry name" value="Ser_Recombinase"/>
    <property type="match status" value="1"/>
</dbReference>
<reference evidence="5 6" key="1">
    <citation type="submission" date="2018-06" db="EMBL/GenBank/DDBJ databases">
        <title>Streptomyces reniochalinae sp. nov. and Streptomyces diacarnus sp. nov. from marine sponges.</title>
        <authorList>
            <person name="Li L."/>
        </authorList>
    </citation>
    <scope>NUCLEOTIDE SEQUENCE [LARGE SCALE GENOMIC DNA]</scope>
    <source>
        <strain evidence="5 6">LHW50302</strain>
    </source>
</reference>
<dbReference type="InterPro" id="IPR038109">
    <property type="entry name" value="DNA_bind_recomb_sf"/>
</dbReference>
<comment type="caution">
    <text evidence="5">The sequence shown here is derived from an EMBL/GenBank/DDBJ whole genome shotgun (WGS) entry which is preliminary data.</text>
</comment>
<feature type="region of interest" description="Disordered" evidence="3">
    <location>
        <begin position="1"/>
        <end position="29"/>
    </location>
</feature>